<evidence type="ECO:0008006" key="3">
    <source>
        <dbReference type="Google" id="ProtNLM"/>
    </source>
</evidence>
<reference evidence="1 2" key="1">
    <citation type="submission" date="2020-04" db="EMBL/GenBank/DDBJ databases">
        <title>Vibrio sp. SM6, a novel species isolated from seawater.</title>
        <authorList>
            <person name="Wang X."/>
        </authorList>
    </citation>
    <scope>NUCLEOTIDE SEQUENCE [LARGE SCALE GENOMIC DNA]</scope>
    <source>
        <strain evidence="1 2">SM6</strain>
    </source>
</reference>
<name>A0A7X8TQR5_9VIBR</name>
<sequence length="97" mass="10675">MKTQNVTQELETVLAQLGQQGKTPTVALVKARLTTAVPIPAIIAAIKSWKNMQHVPKIEVAAATSTEAERITTLETQVAQLLERVSQLEQQLNEQMK</sequence>
<dbReference type="EMBL" id="JABAIK010000008">
    <property type="protein sequence ID" value="NLS13145.1"/>
    <property type="molecule type" value="Genomic_DNA"/>
</dbReference>
<dbReference type="RefSeq" id="WP_168836241.1">
    <property type="nucleotide sequence ID" value="NZ_JABAIK010000008.1"/>
</dbReference>
<accession>A0A7X8TQR5</accession>
<proteinExistence type="predicted"/>
<protein>
    <recommendedName>
        <fullName evidence="3">KfrA N-terminal DNA-binding domain-containing protein</fullName>
    </recommendedName>
</protein>
<gene>
    <name evidence="1" type="ORF">HGP28_09610</name>
</gene>
<evidence type="ECO:0000313" key="1">
    <source>
        <dbReference type="EMBL" id="NLS13145.1"/>
    </source>
</evidence>
<dbReference type="Proteomes" id="UP000535589">
    <property type="component" value="Unassembled WGS sequence"/>
</dbReference>
<dbReference type="AlphaFoldDB" id="A0A7X8TQR5"/>
<keyword evidence="2" id="KW-1185">Reference proteome</keyword>
<comment type="caution">
    <text evidence="1">The sequence shown here is derived from an EMBL/GenBank/DDBJ whole genome shotgun (WGS) entry which is preliminary data.</text>
</comment>
<evidence type="ECO:0000313" key="2">
    <source>
        <dbReference type="Proteomes" id="UP000535589"/>
    </source>
</evidence>
<organism evidence="1 2">
    <name type="scientific">Vibrio agarilyticus</name>
    <dbReference type="NCBI Taxonomy" id="2726741"/>
    <lineage>
        <taxon>Bacteria</taxon>
        <taxon>Pseudomonadati</taxon>
        <taxon>Pseudomonadota</taxon>
        <taxon>Gammaproteobacteria</taxon>
        <taxon>Vibrionales</taxon>
        <taxon>Vibrionaceae</taxon>
        <taxon>Vibrio</taxon>
    </lineage>
</organism>